<dbReference type="InterPro" id="IPR016181">
    <property type="entry name" value="Acyl_CoA_acyltransferase"/>
</dbReference>
<comment type="caution">
    <text evidence="2">The sequence shown here is derived from an EMBL/GenBank/DDBJ whole genome shotgun (WGS) entry which is preliminary data.</text>
</comment>
<dbReference type="Gene3D" id="3.40.630.30">
    <property type="match status" value="1"/>
</dbReference>
<dbReference type="Pfam" id="PF13302">
    <property type="entry name" value="Acetyltransf_3"/>
    <property type="match status" value="1"/>
</dbReference>
<evidence type="ECO:0000259" key="1">
    <source>
        <dbReference type="PROSITE" id="PS51186"/>
    </source>
</evidence>
<protein>
    <submittedName>
        <fullName evidence="2">N-acetyltransferase</fullName>
    </submittedName>
</protein>
<dbReference type="GO" id="GO:0016747">
    <property type="term" value="F:acyltransferase activity, transferring groups other than amino-acyl groups"/>
    <property type="evidence" value="ECO:0007669"/>
    <property type="project" value="InterPro"/>
</dbReference>
<reference evidence="2" key="1">
    <citation type="submission" date="2021-01" db="EMBL/GenBank/DDBJ databases">
        <title>Whole genome shotgun sequence of Planotetraspora thailandica NBRC 104271.</title>
        <authorList>
            <person name="Komaki H."/>
            <person name="Tamura T."/>
        </authorList>
    </citation>
    <scope>NUCLEOTIDE SEQUENCE</scope>
    <source>
        <strain evidence="2">NBRC 104271</strain>
    </source>
</reference>
<dbReference type="AlphaFoldDB" id="A0A8J3V0B4"/>
<sequence>MLSTMLRLERLRADHASALLVFERDNREYFARSVPDRGDAYFAEFAHRHRALLAEQDDGLVHLHVVIDDQEDLVGRVNLVDVKDGTAELGYRFAERTAGRGLATAAVGEMCLLAAAEYGLRELTAIATLDNAASMTVLRRNGFSAVDDIFIGARRGRRYRRRLVAPR</sequence>
<dbReference type="PROSITE" id="PS51186">
    <property type="entry name" value="GNAT"/>
    <property type="match status" value="1"/>
</dbReference>
<organism evidence="2 3">
    <name type="scientific">Planotetraspora thailandica</name>
    <dbReference type="NCBI Taxonomy" id="487172"/>
    <lineage>
        <taxon>Bacteria</taxon>
        <taxon>Bacillati</taxon>
        <taxon>Actinomycetota</taxon>
        <taxon>Actinomycetes</taxon>
        <taxon>Streptosporangiales</taxon>
        <taxon>Streptosporangiaceae</taxon>
        <taxon>Planotetraspora</taxon>
    </lineage>
</organism>
<dbReference type="InterPro" id="IPR051531">
    <property type="entry name" value="N-acetyltransferase"/>
</dbReference>
<evidence type="ECO:0000313" key="2">
    <source>
        <dbReference type="EMBL" id="GII54473.1"/>
    </source>
</evidence>
<accession>A0A8J3V0B4</accession>
<dbReference type="EMBL" id="BOOR01000018">
    <property type="protein sequence ID" value="GII54473.1"/>
    <property type="molecule type" value="Genomic_DNA"/>
</dbReference>
<dbReference type="InterPro" id="IPR000182">
    <property type="entry name" value="GNAT_dom"/>
</dbReference>
<gene>
    <name evidence="2" type="ORF">Pth03_28620</name>
</gene>
<dbReference type="Proteomes" id="UP000605992">
    <property type="component" value="Unassembled WGS sequence"/>
</dbReference>
<dbReference type="SUPFAM" id="SSF55729">
    <property type="entry name" value="Acyl-CoA N-acyltransferases (Nat)"/>
    <property type="match status" value="1"/>
</dbReference>
<feature type="domain" description="N-acetyltransferase" evidence="1">
    <location>
        <begin position="9"/>
        <end position="164"/>
    </location>
</feature>
<name>A0A8J3V0B4_9ACTN</name>
<dbReference type="PANTHER" id="PTHR43792">
    <property type="entry name" value="GNAT FAMILY, PUTATIVE (AFU_ORTHOLOGUE AFUA_3G00765)-RELATED-RELATED"/>
    <property type="match status" value="1"/>
</dbReference>
<proteinExistence type="predicted"/>
<evidence type="ECO:0000313" key="3">
    <source>
        <dbReference type="Proteomes" id="UP000605992"/>
    </source>
</evidence>
<keyword evidence="3" id="KW-1185">Reference proteome</keyword>